<reference evidence="1" key="2">
    <citation type="submission" date="2023-01" db="EMBL/GenBank/DDBJ databases">
        <authorList>
            <person name="Sun Q."/>
            <person name="Evtushenko L."/>
        </authorList>
    </citation>
    <scope>NUCLEOTIDE SEQUENCE</scope>
    <source>
        <strain evidence="1">VKM Ac-1321</strain>
    </source>
</reference>
<reference evidence="1" key="1">
    <citation type="journal article" date="2014" name="Int. J. Syst. Evol. Microbiol.">
        <title>Complete genome sequence of Corynebacterium casei LMG S-19264T (=DSM 44701T), isolated from a smear-ripened cheese.</title>
        <authorList>
            <consortium name="US DOE Joint Genome Institute (JGI-PGF)"/>
            <person name="Walter F."/>
            <person name="Albersmeier A."/>
            <person name="Kalinowski J."/>
            <person name="Ruckert C."/>
        </authorList>
    </citation>
    <scope>NUCLEOTIDE SEQUENCE</scope>
    <source>
        <strain evidence="1">VKM Ac-1321</strain>
    </source>
</reference>
<protein>
    <recommendedName>
        <fullName evidence="3">NTP pyrophosphohydrolase MazG putative catalytic core domain-containing protein</fullName>
    </recommendedName>
</protein>
<name>A0A9W6KN44_9ACTN</name>
<evidence type="ECO:0000313" key="2">
    <source>
        <dbReference type="Proteomes" id="UP001143480"/>
    </source>
</evidence>
<dbReference type="Gene3D" id="1.10.287.1080">
    <property type="entry name" value="MazG-like"/>
    <property type="match status" value="1"/>
</dbReference>
<proteinExistence type="predicted"/>
<accession>A0A9W6KN44</accession>
<dbReference type="EMBL" id="BSFP01000045">
    <property type="protein sequence ID" value="GLL04478.1"/>
    <property type="molecule type" value="Genomic_DNA"/>
</dbReference>
<organism evidence="1 2">
    <name type="scientific">Dactylosporangium matsuzakiense</name>
    <dbReference type="NCBI Taxonomy" id="53360"/>
    <lineage>
        <taxon>Bacteria</taxon>
        <taxon>Bacillati</taxon>
        <taxon>Actinomycetota</taxon>
        <taxon>Actinomycetes</taxon>
        <taxon>Micromonosporales</taxon>
        <taxon>Micromonosporaceae</taxon>
        <taxon>Dactylosporangium</taxon>
    </lineage>
</organism>
<dbReference type="SUPFAM" id="SSF101386">
    <property type="entry name" value="all-alpha NTP pyrophosphatases"/>
    <property type="match status" value="1"/>
</dbReference>
<evidence type="ECO:0008006" key="3">
    <source>
        <dbReference type="Google" id="ProtNLM"/>
    </source>
</evidence>
<evidence type="ECO:0000313" key="1">
    <source>
        <dbReference type="EMBL" id="GLL04478.1"/>
    </source>
</evidence>
<sequence>MTLVFRFVEENFGPAGPYEIGSATWPGLAKLAEEAGELVQVLAKLVGASGRETYYDGTDLRARLIEECGDVMAALAFFTSANGLNADVAPRASQKLALFERWHAEG</sequence>
<keyword evidence="2" id="KW-1185">Reference proteome</keyword>
<comment type="caution">
    <text evidence="1">The sequence shown here is derived from an EMBL/GenBank/DDBJ whole genome shotgun (WGS) entry which is preliminary data.</text>
</comment>
<gene>
    <name evidence="1" type="ORF">GCM10017581_062250</name>
</gene>
<dbReference type="AlphaFoldDB" id="A0A9W6KN44"/>
<dbReference type="Proteomes" id="UP001143480">
    <property type="component" value="Unassembled WGS sequence"/>
</dbReference>